<dbReference type="AlphaFoldDB" id="B3SCX5"/>
<feature type="transmembrane region" description="Helical" evidence="7">
    <location>
        <begin position="354"/>
        <end position="372"/>
    </location>
</feature>
<dbReference type="EMBL" id="DS985274">
    <property type="protein sequence ID" value="EDV19396.1"/>
    <property type="molecule type" value="Genomic_DNA"/>
</dbReference>
<keyword evidence="6 7" id="KW-0472">Membrane</keyword>
<dbReference type="GO" id="GO:0016020">
    <property type="term" value="C:membrane"/>
    <property type="evidence" value="ECO:0007669"/>
    <property type="project" value="UniProtKB-SubCell"/>
</dbReference>
<comment type="similarity">
    <text evidence="2">Belongs to the major facilitator superfamily.</text>
</comment>
<dbReference type="InterPro" id="IPR036259">
    <property type="entry name" value="MFS_trans_sf"/>
</dbReference>
<keyword evidence="4 7" id="KW-0812">Transmembrane</keyword>
<feature type="transmembrane region" description="Helical" evidence="7">
    <location>
        <begin position="168"/>
        <end position="189"/>
    </location>
</feature>
<evidence type="ECO:0000313" key="9">
    <source>
        <dbReference type="EMBL" id="EDV19396.1"/>
    </source>
</evidence>
<dbReference type="eggNOG" id="KOG0253">
    <property type="taxonomic scope" value="Eukaryota"/>
</dbReference>
<evidence type="ECO:0000256" key="3">
    <source>
        <dbReference type="ARBA" id="ARBA00022448"/>
    </source>
</evidence>
<dbReference type="OMA" id="LLWFIWM"/>
<evidence type="ECO:0000259" key="8">
    <source>
        <dbReference type="PROSITE" id="PS50850"/>
    </source>
</evidence>
<dbReference type="KEGG" id="tad:TRIADDRAFT_33661"/>
<organism evidence="9 10">
    <name type="scientific">Trichoplax adhaerens</name>
    <name type="common">Trichoplax reptans</name>
    <dbReference type="NCBI Taxonomy" id="10228"/>
    <lineage>
        <taxon>Eukaryota</taxon>
        <taxon>Metazoa</taxon>
        <taxon>Placozoa</taxon>
        <taxon>Uniplacotomia</taxon>
        <taxon>Trichoplacea</taxon>
        <taxon>Trichoplacidae</taxon>
        <taxon>Trichoplax</taxon>
    </lineage>
</organism>
<keyword evidence="3" id="KW-0813">Transport</keyword>
<dbReference type="GO" id="GO:0022857">
    <property type="term" value="F:transmembrane transporter activity"/>
    <property type="evidence" value="ECO:0007669"/>
    <property type="project" value="InterPro"/>
</dbReference>
<dbReference type="HOGENOM" id="CLU_001265_46_0_1"/>
<dbReference type="InterPro" id="IPR005829">
    <property type="entry name" value="Sugar_transporter_CS"/>
</dbReference>
<dbReference type="InterPro" id="IPR020846">
    <property type="entry name" value="MFS_dom"/>
</dbReference>
<protein>
    <recommendedName>
        <fullName evidence="8">Major facilitator superfamily (MFS) profile domain-containing protein</fullName>
    </recommendedName>
</protein>
<feature type="transmembrane region" description="Helical" evidence="7">
    <location>
        <begin position="439"/>
        <end position="459"/>
    </location>
</feature>
<feature type="transmembrane region" description="Helical" evidence="7">
    <location>
        <begin position="82"/>
        <end position="102"/>
    </location>
</feature>
<evidence type="ECO:0000256" key="7">
    <source>
        <dbReference type="SAM" id="Phobius"/>
    </source>
</evidence>
<dbReference type="Gene3D" id="1.20.1250.20">
    <property type="entry name" value="MFS general substrate transporter like domains"/>
    <property type="match status" value="1"/>
</dbReference>
<dbReference type="OrthoDB" id="4139357at2759"/>
<dbReference type="CTD" id="6759322"/>
<evidence type="ECO:0000256" key="6">
    <source>
        <dbReference type="ARBA" id="ARBA00023136"/>
    </source>
</evidence>
<dbReference type="PhylomeDB" id="B3SCX5"/>
<feature type="transmembrane region" description="Helical" evidence="7">
    <location>
        <begin position="270"/>
        <end position="290"/>
    </location>
</feature>
<feature type="transmembrane region" description="Helical" evidence="7">
    <location>
        <begin position="378"/>
        <end position="398"/>
    </location>
</feature>
<dbReference type="RefSeq" id="XP_002118085.1">
    <property type="nucleotide sequence ID" value="XM_002118049.1"/>
</dbReference>
<dbReference type="SUPFAM" id="SSF103473">
    <property type="entry name" value="MFS general substrate transporter"/>
    <property type="match status" value="1"/>
</dbReference>
<keyword evidence="10" id="KW-1185">Reference proteome</keyword>
<dbReference type="GeneID" id="6759322"/>
<dbReference type="Proteomes" id="UP000009022">
    <property type="component" value="Unassembled WGS sequence"/>
</dbReference>
<dbReference type="PANTHER" id="PTHR23511">
    <property type="entry name" value="SYNAPTIC VESICLE GLYCOPROTEIN 2"/>
    <property type="match status" value="1"/>
</dbReference>
<feature type="domain" description="Major facilitator superfamily (MFS) profile" evidence="8">
    <location>
        <begin position="44"/>
        <end position="464"/>
    </location>
</feature>
<dbReference type="InterPro" id="IPR005828">
    <property type="entry name" value="MFS_sugar_transport-like"/>
</dbReference>
<reference evidence="9 10" key="1">
    <citation type="journal article" date="2008" name="Nature">
        <title>The Trichoplax genome and the nature of placozoans.</title>
        <authorList>
            <person name="Srivastava M."/>
            <person name="Begovic E."/>
            <person name="Chapman J."/>
            <person name="Putnam N.H."/>
            <person name="Hellsten U."/>
            <person name="Kawashima T."/>
            <person name="Kuo A."/>
            <person name="Mitros T."/>
            <person name="Salamov A."/>
            <person name="Carpenter M.L."/>
            <person name="Signorovitch A.Y."/>
            <person name="Moreno M.A."/>
            <person name="Kamm K."/>
            <person name="Grimwood J."/>
            <person name="Schmutz J."/>
            <person name="Shapiro H."/>
            <person name="Grigoriev I.V."/>
            <person name="Buss L.W."/>
            <person name="Schierwater B."/>
            <person name="Dellaporta S.L."/>
            <person name="Rokhsar D.S."/>
        </authorList>
    </citation>
    <scope>NUCLEOTIDE SEQUENCE [LARGE SCALE GENOMIC DNA]</scope>
    <source>
        <strain evidence="9 10">Grell-BS-1999</strain>
    </source>
</reference>
<name>B3SCX5_TRIAD</name>
<dbReference type="InParanoid" id="B3SCX5"/>
<proteinExistence type="inferred from homology"/>
<feature type="transmembrane region" description="Helical" evidence="7">
    <location>
        <begin position="135"/>
        <end position="156"/>
    </location>
</feature>
<feature type="transmembrane region" description="Helical" evidence="7">
    <location>
        <begin position="410"/>
        <end position="433"/>
    </location>
</feature>
<dbReference type="PROSITE" id="PS50850">
    <property type="entry name" value="MFS"/>
    <property type="match status" value="1"/>
</dbReference>
<accession>B3SCX5</accession>
<feature type="transmembrane region" description="Helical" evidence="7">
    <location>
        <begin position="49"/>
        <end position="70"/>
    </location>
</feature>
<evidence type="ECO:0000256" key="1">
    <source>
        <dbReference type="ARBA" id="ARBA00004141"/>
    </source>
</evidence>
<feature type="transmembrane region" description="Helical" evidence="7">
    <location>
        <begin position="195"/>
        <end position="212"/>
    </location>
</feature>
<dbReference type="PROSITE" id="PS00216">
    <property type="entry name" value="SUGAR_TRANSPORT_1"/>
    <property type="match status" value="1"/>
</dbReference>
<dbReference type="Pfam" id="PF00083">
    <property type="entry name" value="Sugar_tr"/>
    <property type="match status" value="1"/>
</dbReference>
<feature type="transmembrane region" description="Helical" evidence="7">
    <location>
        <begin position="109"/>
        <end position="129"/>
    </location>
</feature>
<evidence type="ECO:0000256" key="4">
    <source>
        <dbReference type="ARBA" id="ARBA00022692"/>
    </source>
</evidence>
<keyword evidence="5 7" id="KW-1133">Transmembrane helix</keyword>
<feature type="transmembrane region" description="Helical" evidence="7">
    <location>
        <begin position="326"/>
        <end position="347"/>
    </location>
</feature>
<evidence type="ECO:0000256" key="5">
    <source>
        <dbReference type="ARBA" id="ARBA00022989"/>
    </source>
</evidence>
<sequence>MDFTVLPQTCSPDLTLFTRLDKSKEITVNEVVEAIGFGKFQLKCLGIMGFIWMIESMEITMLSLLGPLLVCEWGISSIQEALLTSIVFLGYAIGSPCFGWVSDHYGRKVGLTIAVICTSYFGLISAAAGGLVMTLLLRSLAGIGVGGIAQCVTMLTELVPSKTRAKSIISLQVFVFIGMSFEGLLAYLLLVPLGWRMLLVISTVPLLAFLLLSPRLVESPRFLLLTGKRKEATDILEKGAKANNKSIPEGILVADLETDRGRFKDLFSPSYRTLTFMLWWIWIASVTLYYSTILMTPATYSFASLGHGDGNEIVHCRCKQVTNSDIVAIIIASIGELLGIFVAFLLIDRLGRKRTLAFGFILAMLSYLLLIICADRCLINVHFFIAFISIVYLLCYVYSPEVYPTKFRAVGIGTANAVGRIGAILSPFIAQVLFSASDILALAVAAGFALVGAICSLFLPLETKGRLLQVSNNVNFNLSEMNIIFQIE</sequence>
<evidence type="ECO:0000313" key="10">
    <source>
        <dbReference type="Proteomes" id="UP000009022"/>
    </source>
</evidence>
<comment type="subcellular location">
    <subcellularLocation>
        <location evidence="1">Membrane</location>
        <topology evidence="1">Multi-pass membrane protein</topology>
    </subcellularLocation>
</comment>
<evidence type="ECO:0000256" key="2">
    <source>
        <dbReference type="ARBA" id="ARBA00008335"/>
    </source>
</evidence>
<gene>
    <name evidence="9" type="ORF">TRIADDRAFT_33661</name>
</gene>